<dbReference type="Pfam" id="PF00391">
    <property type="entry name" value="PEP-utilizers"/>
    <property type="match status" value="1"/>
</dbReference>
<organism evidence="14 15">
    <name type="scientific">Dietzia maris</name>
    <dbReference type="NCBI Taxonomy" id="37915"/>
    <lineage>
        <taxon>Bacteria</taxon>
        <taxon>Bacillati</taxon>
        <taxon>Actinomycetota</taxon>
        <taxon>Actinomycetes</taxon>
        <taxon>Mycobacteriales</taxon>
        <taxon>Dietziaceae</taxon>
        <taxon>Dietzia</taxon>
    </lineage>
</organism>
<evidence type="ECO:0000256" key="3">
    <source>
        <dbReference type="ARBA" id="ARBA00016544"/>
    </source>
</evidence>
<keyword evidence="7" id="KW-0460">Magnesium</keyword>
<reference evidence="13 16" key="2">
    <citation type="submission" date="2023-07" db="EMBL/GenBank/DDBJ databases">
        <title>Strategy for survival of the halotoleranting strain Dietzia MX2 from the Yakshinskoe mineral salts deposit.</title>
        <authorList>
            <person name="Kharitonova M.A."/>
            <person name="Kupriyanova-Ashina F.G."/>
            <person name="Shakirov T.R."/>
            <person name="Vafina M.S."/>
            <person name="Ilinskaya O.N."/>
        </authorList>
    </citation>
    <scope>NUCLEOTIDE SEQUENCE [LARGE SCALE GENOMIC DNA]</scope>
    <source>
        <strain evidence="13 16">MX2</strain>
    </source>
</reference>
<evidence type="ECO:0000256" key="1">
    <source>
        <dbReference type="ARBA" id="ARBA00001946"/>
    </source>
</evidence>
<dbReference type="InterPro" id="IPR050499">
    <property type="entry name" value="PEP-utilizing_PTS_enzyme"/>
</dbReference>
<evidence type="ECO:0000256" key="2">
    <source>
        <dbReference type="ARBA" id="ARBA00007837"/>
    </source>
</evidence>
<accession>A0A365PC41</accession>
<evidence type="ECO:0000256" key="9">
    <source>
        <dbReference type="SAM" id="MobiDB-lite"/>
    </source>
</evidence>
<comment type="caution">
    <text evidence="14">The sequence shown here is derived from an EMBL/GenBank/DDBJ whole genome shotgun (WGS) entry which is preliminary data.</text>
</comment>
<comment type="cofactor">
    <cofactor evidence="1">
        <name>Mg(2+)</name>
        <dbReference type="ChEBI" id="CHEBI:18420"/>
    </cofactor>
</comment>
<dbReference type="Pfam" id="PF02896">
    <property type="entry name" value="PEP-utilizers_C"/>
    <property type="match status" value="1"/>
</dbReference>
<dbReference type="PRINTS" id="PR01736">
    <property type="entry name" value="PHPHTRNFRASE"/>
</dbReference>
<protein>
    <recommendedName>
        <fullName evidence="3">Phosphoenolpyruvate-protein phosphotransferase</fullName>
    </recommendedName>
    <alternativeName>
        <fullName evidence="8">Phosphotransferase system, enzyme I</fullName>
    </alternativeName>
</protein>
<dbReference type="InterPro" id="IPR023151">
    <property type="entry name" value="PEP_util_CS"/>
</dbReference>
<dbReference type="InterPro" id="IPR036637">
    <property type="entry name" value="Phosphohistidine_dom_sf"/>
</dbReference>
<dbReference type="InterPro" id="IPR040442">
    <property type="entry name" value="Pyrv_kinase-like_dom_sf"/>
</dbReference>
<feature type="domain" description="PEP-utilising enzyme C-terminal" evidence="11">
    <location>
        <begin position="282"/>
        <end position="557"/>
    </location>
</feature>
<dbReference type="InterPro" id="IPR018274">
    <property type="entry name" value="PEP_util_AS"/>
</dbReference>
<dbReference type="SUPFAM" id="SSF51621">
    <property type="entry name" value="Phosphoenolpyruvate/pyruvate domain"/>
    <property type="match status" value="1"/>
</dbReference>
<evidence type="ECO:0000256" key="6">
    <source>
        <dbReference type="ARBA" id="ARBA00022777"/>
    </source>
</evidence>
<keyword evidence="16" id="KW-1185">Reference proteome</keyword>
<evidence type="ECO:0000313" key="14">
    <source>
        <dbReference type="EMBL" id="RBA38542.1"/>
    </source>
</evidence>
<dbReference type="EMBL" id="QNTT01000008">
    <property type="protein sequence ID" value="RBA38542.1"/>
    <property type="molecule type" value="Genomic_DNA"/>
</dbReference>
<dbReference type="PANTHER" id="PTHR46244:SF3">
    <property type="entry name" value="PHOSPHOENOLPYRUVATE-PROTEIN PHOSPHOTRANSFERASE"/>
    <property type="match status" value="1"/>
</dbReference>
<dbReference type="InterPro" id="IPR008279">
    <property type="entry name" value="PEP-util_enz_mobile_dom"/>
</dbReference>
<feature type="domain" description="Phosphotransferase system enzyme I N-terminal" evidence="12">
    <location>
        <begin position="12"/>
        <end position="152"/>
    </location>
</feature>
<keyword evidence="4 14" id="KW-0808">Transferase</keyword>
<dbReference type="PANTHER" id="PTHR46244">
    <property type="entry name" value="PHOSPHOENOLPYRUVATE-PROTEIN PHOSPHOTRANSFERASE"/>
    <property type="match status" value="1"/>
</dbReference>
<keyword evidence="14" id="KW-0670">Pyruvate</keyword>
<dbReference type="InterPro" id="IPR036618">
    <property type="entry name" value="PtsI_HPr-bd_sf"/>
</dbReference>
<dbReference type="EMBL" id="JAUHTB010000012">
    <property type="protein sequence ID" value="MDN4506603.1"/>
    <property type="molecule type" value="Genomic_DNA"/>
</dbReference>
<dbReference type="SUPFAM" id="SSF47831">
    <property type="entry name" value="Enzyme I of the PEP:sugar phosphotransferase system HPr-binding (sub)domain"/>
    <property type="match status" value="1"/>
</dbReference>
<dbReference type="Gene3D" id="1.10.274.10">
    <property type="entry name" value="PtsI, HPr-binding domain"/>
    <property type="match status" value="1"/>
</dbReference>
<evidence type="ECO:0000259" key="10">
    <source>
        <dbReference type="Pfam" id="PF00391"/>
    </source>
</evidence>
<sequence length="589" mass="59906">MTQQSKSGTVIRGTGVVAGLAYGPARWVVRQDVLDPGAAGAAVDPGAAGAAGTGTATGAEAAGAPDEAQIEKGRERFVAAARTVADRLDQRAALATGVSAEVLSANAVLARDRGWAKAVVKELKKGVAVEAAAVAATETFAAMFARVGGRQAERITDLRDICARVVAELRGLPEPGVPDFDAPGVLMADDLAPADTAGLDPDMVLAIVCEHGGPTSHTAIIARQLGIPCMVAAGGLAAITDGTNVLVDAAAGTVTVEPEEGPARAAAEADRRTRAAAADWSGPAVLADGHSVRLLANVQDGEGAENAASGPAGGIGLFRTELAFLDRAAEPTHDEQVDLYARVLGAFPDGRVVTRTLDAGSDKPLAFAGMTEEDNPALGVRGIRVDLIDPGLLDRQLDALAAAGRRVGGAQSSPWVMAPMVATVDEARDFADRCRRRGLTPGIMVEVPSVAVAVDRFLPHVDFLSIGTNDLTQYVMAADRMSSDLAALTDPWQPAVLRLIRAVAEAAGRSPDGRTIPVGVCGEAAADPNLACVLLGLGVGSLSVATAALPFVGAALAGVTLEQCRELAALALGSDTALDARDAVLAARS</sequence>
<dbReference type="PROSITE" id="PS00742">
    <property type="entry name" value="PEP_ENZYMES_2"/>
    <property type="match status" value="1"/>
</dbReference>
<evidence type="ECO:0000256" key="7">
    <source>
        <dbReference type="ARBA" id="ARBA00022842"/>
    </source>
</evidence>
<dbReference type="GO" id="GO:0009401">
    <property type="term" value="P:phosphoenolpyruvate-dependent sugar phosphotransferase system"/>
    <property type="evidence" value="ECO:0007669"/>
    <property type="project" value="InterPro"/>
</dbReference>
<dbReference type="InterPro" id="IPR008731">
    <property type="entry name" value="PTS_EIN"/>
</dbReference>
<dbReference type="InterPro" id="IPR015813">
    <property type="entry name" value="Pyrv/PenolPyrv_kinase-like_dom"/>
</dbReference>
<comment type="similarity">
    <text evidence="2">Belongs to the PEP-utilizing enzyme family.</text>
</comment>
<evidence type="ECO:0000259" key="12">
    <source>
        <dbReference type="Pfam" id="PF05524"/>
    </source>
</evidence>
<evidence type="ECO:0000313" key="13">
    <source>
        <dbReference type="EMBL" id="MDN4506603.1"/>
    </source>
</evidence>
<evidence type="ECO:0000313" key="16">
    <source>
        <dbReference type="Proteomes" id="UP001172702"/>
    </source>
</evidence>
<dbReference type="GO" id="GO:0046872">
    <property type="term" value="F:metal ion binding"/>
    <property type="evidence" value="ECO:0007669"/>
    <property type="project" value="UniProtKB-KW"/>
</dbReference>
<dbReference type="Pfam" id="PF05524">
    <property type="entry name" value="PEP-utilisers_N"/>
    <property type="match status" value="1"/>
</dbReference>
<dbReference type="RefSeq" id="WP_119192094.1">
    <property type="nucleotide sequence ID" value="NZ_JAUHTB010000012.1"/>
</dbReference>
<dbReference type="AlphaFoldDB" id="A0A365PC41"/>
<keyword evidence="5" id="KW-0479">Metal-binding</keyword>
<reference evidence="14 15" key="1">
    <citation type="submission" date="2018-06" db="EMBL/GenBank/DDBJ databases">
        <title>Whole genome sequencing of four bacterial strains from South Shetland trench revealing bio-synthetic gene clusters.</title>
        <authorList>
            <person name="Abdel-Mageed W.M."/>
            <person name="Lehri B."/>
            <person name="Jarmusch S.A."/>
            <person name="Miranda K."/>
            <person name="Goodfellow M."/>
            <person name="Jaspars M."/>
            <person name="Karlyshev A.V."/>
        </authorList>
    </citation>
    <scope>NUCLEOTIDE SEQUENCE [LARGE SCALE GENOMIC DNA]</scope>
    <source>
        <strain evidence="14 15">SST1</strain>
    </source>
</reference>
<dbReference type="SUPFAM" id="SSF52009">
    <property type="entry name" value="Phosphohistidine domain"/>
    <property type="match status" value="1"/>
</dbReference>
<dbReference type="Gene3D" id="3.20.20.60">
    <property type="entry name" value="Phosphoenolpyruvate-binding domains"/>
    <property type="match status" value="1"/>
</dbReference>
<evidence type="ECO:0000313" key="15">
    <source>
        <dbReference type="Proteomes" id="UP000252187"/>
    </source>
</evidence>
<dbReference type="PROSITE" id="PS00370">
    <property type="entry name" value="PEP_ENZYMES_PHOS_SITE"/>
    <property type="match status" value="1"/>
</dbReference>
<dbReference type="InterPro" id="IPR000121">
    <property type="entry name" value="PEP_util_C"/>
</dbReference>
<dbReference type="Proteomes" id="UP001172702">
    <property type="component" value="Unassembled WGS sequence"/>
</dbReference>
<proteinExistence type="inferred from homology"/>
<evidence type="ECO:0000256" key="8">
    <source>
        <dbReference type="ARBA" id="ARBA00033235"/>
    </source>
</evidence>
<keyword evidence="6" id="KW-0418">Kinase</keyword>
<dbReference type="GO" id="GO:0016301">
    <property type="term" value="F:kinase activity"/>
    <property type="evidence" value="ECO:0007669"/>
    <property type="project" value="UniProtKB-KW"/>
</dbReference>
<name>A0A365PC41_9ACTN</name>
<evidence type="ECO:0000256" key="5">
    <source>
        <dbReference type="ARBA" id="ARBA00022723"/>
    </source>
</evidence>
<dbReference type="Proteomes" id="UP000252187">
    <property type="component" value="Unassembled WGS sequence"/>
</dbReference>
<evidence type="ECO:0000256" key="4">
    <source>
        <dbReference type="ARBA" id="ARBA00022679"/>
    </source>
</evidence>
<evidence type="ECO:0000259" key="11">
    <source>
        <dbReference type="Pfam" id="PF02896"/>
    </source>
</evidence>
<dbReference type="Gene3D" id="3.50.30.10">
    <property type="entry name" value="Phosphohistidine domain"/>
    <property type="match status" value="1"/>
</dbReference>
<feature type="region of interest" description="Disordered" evidence="9">
    <location>
        <begin position="44"/>
        <end position="67"/>
    </location>
</feature>
<feature type="domain" description="PEP-utilising enzyme mobile" evidence="10">
    <location>
        <begin position="182"/>
        <end position="252"/>
    </location>
</feature>
<gene>
    <name evidence="14" type="ORF">DQ226_04585</name>
    <name evidence="13" type="ORF">QYF62_11120</name>
</gene>